<keyword evidence="2" id="KW-0812">Transmembrane</keyword>
<dbReference type="EMBL" id="CP024087">
    <property type="protein sequence ID" value="AYF32024.1"/>
    <property type="molecule type" value="Genomic_DNA"/>
</dbReference>
<feature type="transmembrane region" description="Helical" evidence="2">
    <location>
        <begin position="41"/>
        <end position="62"/>
    </location>
</feature>
<gene>
    <name evidence="3" type="ORF">CSH63_32230</name>
</gene>
<protein>
    <submittedName>
        <fullName evidence="3">Uncharacterized protein</fullName>
    </submittedName>
</protein>
<dbReference type="KEGG" id="mtua:CSH63_32230"/>
<evidence type="ECO:0000313" key="3">
    <source>
        <dbReference type="EMBL" id="AYF32024.1"/>
    </source>
</evidence>
<keyword evidence="2" id="KW-0472">Membrane</keyword>
<sequence>MTTSEQPTGPTPDEYRNAGQHRYPPREPGPAHAKHSKKVPLIIGAAVLIALLCCGGFVVYMASPDTTDTGGKFEPAPPAATSTGRTPAPATTTDAAPTYGQPKPADFKLTVKQLDKQCFGSAGCNLEFRISEVAYSGPDLDPSATYEISYAYKGLSDPMTGTFEMAGDGSYSVDKTEYGQTSSSSKKVTAVVTEVEKM</sequence>
<dbReference type="RefSeq" id="WP_120573418.1">
    <property type="nucleotide sequence ID" value="NZ_CP024087.1"/>
</dbReference>
<proteinExistence type="predicted"/>
<organism evidence="3 4">
    <name type="scientific">Micromonospora tulbaghiae</name>
    <dbReference type="NCBI Taxonomy" id="479978"/>
    <lineage>
        <taxon>Bacteria</taxon>
        <taxon>Bacillati</taxon>
        <taxon>Actinomycetota</taxon>
        <taxon>Actinomycetes</taxon>
        <taxon>Micromonosporales</taxon>
        <taxon>Micromonosporaceae</taxon>
        <taxon>Micromonospora</taxon>
    </lineage>
</organism>
<feature type="compositionally biased region" description="Low complexity" evidence="1">
    <location>
        <begin position="79"/>
        <end position="98"/>
    </location>
</feature>
<keyword evidence="2" id="KW-1133">Transmembrane helix</keyword>
<name>A0A386X072_9ACTN</name>
<reference evidence="3 4" key="1">
    <citation type="submission" date="2017-10" db="EMBL/GenBank/DDBJ databases">
        <title>Integration of genomic and chemical information greatly accelerates assignment of the full stereostructure of myelolactone, a potent inhibitor of myeloma from a marine-derived Micromonospora.</title>
        <authorList>
            <person name="Kim M.C."/>
            <person name="Machado H."/>
            <person name="Jensen P.R."/>
            <person name="Fenical W."/>
        </authorList>
    </citation>
    <scope>NUCLEOTIDE SEQUENCE [LARGE SCALE GENOMIC DNA]</scope>
    <source>
        <strain evidence="3 4">CNY-010</strain>
    </source>
</reference>
<evidence type="ECO:0000313" key="4">
    <source>
        <dbReference type="Proteomes" id="UP000267804"/>
    </source>
</evidence>
<evidence type="ECO:0000256" key="2">
    <source>
        <dbReference type="SAM" id="Phobius"/>
    </source>
</evidence>
<dbReference type="AlphaFoldDB" id="A0A386X072"/>
<feature type="region of interest" description="Disordered" evidence="1">
    <location>
        <begin position="70"/>
        <end position="101"/>
    </location>
</feature>
<dbReference type="Proteomes" id="UP000267804">
    <property type="component" value="Chromosome"/>
</dbReference>
<feature type="region of interest" description="Disordered" evidence="1">
    <location>
        <begin position="1"/>
        <end position="34"/>
    </location>
</feature>
<evidence type="ECO:0000256" key="1">
    <source>
        <dbReference type="SAM" id="MobiDB-lite"/>
    </source>
</evidence>
<accession>A0A386X072</accession>